<evidence type="ECO:0000256" key="6">
    <source>
        <dbReference type="ARBA" id="ARBA00038001"/>
    </source>
</evidence>
<dbReference type="PANTHER" id="PTHR21496">
    <property type="entry name" value="FERREDOXIN-RELATED"/>
    <property type="match status" value="1"/>
</dbReference>
<keyword evidence="1" id="KW-0001">2Fe-2S</keyword>
<keyword evidence="7" id="KW-1133">Transmembrane helix</keyword>
<keyword evidence="2" id="KW-0479">Metal-binding</keyword>
<feature type="domain" description="Rieske" evidence="8">
    <location>
        <begin position="179"/>
        <end position="279"/>
    </location>
</feature>
<evidence type="ECO:0000256" key="5">
    <source>
        <dbReference type="ARBA" id="ARBA00034078"/>
    </source>
</evidence>
<dbReference type="PROSITE" id="PS51296">
    <property type="entry name" value="RIESKE"/>
    <property type="match status" value="1"/>
</dbReference>
<dbReference type="PANTHER" id="PTHR21496:SF0">
    <property type="entry name" value="RIESKE DOMAIN-CONTAINING PROTEIN"/>
    <property type="match status" value="1"/>
</dbReference>
<dbReference type="InterPro" id="IPR036922">
    <property type="entry name" value="Rieske_2Fe-2S_sf"/>
</dbReference>
<dbReference type="RefSeq" id="WP_020510876.1">
    <property type="nucleotide sequence ID" value="NZ_JBIAZU010000002.1"/>
</dbReference>
<dbReference type="InterPro" id="IPR019251">
    <property type="entry name" value="DUF2231_TM"/>
</dbReference>
<feature type="transmembrane region" description="Helical" evidence="7">
    <location>
        <begin position="106"/>
        <end position="126"/>
    </location>
</feature>
<keyword evidence="7" id="KW-0472">Membrane</keyword>
<evidence type="ECO:0000256" key="4">
    <source>
        <dbReference type="ARBA" id="ARBA00023014"/>
    </source>
</evidence>
<comment type="similarity">
    <text evidence="6">Belongs to the bacterial ring-hydroxylating dioxygenase ferredoxin component family.</text>
</comment>
<protein>
    <submittedName>
        <fullName evidence="9">Rieske 2Fe-2S domain-containing protein</fullName>
    </submittedName>
</protein>
<evidence type="ECO:0000256" key="1">
    <source>
        <dbReference type="ARBA" id="ARBA00022714"/>
    </source>
</evidence>
<feature type="transmembrane region" description="Helical" evidence="7">
    <location>
        <begin position="138"/>
        <end position="159"/>
    </location>
</feature>
<dbReference type="Proteomes" id="UP001602245">
    <property type="component" value="Unassembled WGS sequence"/>
</dbReference>
<keyword evidence="3" id="KW-0408">Iron</keyword>
<dbReference type="InterPro" id="IPR017941">
    <property type="entry name" value="Rieske_2Fe-2S"/>
</dbReference>
<accession>A0ABW6WAB3</accession>
<organism evidence="9 10">
    <name type="scientific">Paractinoplanes globisporus</name>
    <dbReference type="NCBI Taxonomy" id="113565"/>
    <lineage>
        <taxon>Bacteria</taxon>
        <taxon>Bacillati</taxon>
        <taxon>Actinomycetota</taxon>
        <taxon>Actinomycetes</taxon>
        <taxon>Micromonosporales</taxon>
        <taxon>Micromonosporaceae</taxon>
        <taxon>Paractinoplanes</taxon>
    </lineage>
</organism>
<name>A0ABW6WAB3_9ACTN</name>
<dbReference type="Pfam" id="PF00355">
    <property type="entry name" value="Rieske"/>
    <property type="match status" value="1"/>
</dbReference>
<feature type="transmembrane region" description="Helical" evidence="7">
    <location>
        <begin position="74"/>
        <end position="94"/>
    </location>
</feature>
<dbReference type="SUPFAM" id="SSF50022">
    <property type="entry name" value="ISP domain"/>
    <property type="match status" value="1"/>
</dbReference>
<dbReference type="Gene3D" id="2.102.10.10">
    <property type="entry name" value="Rieske [2Fe-2S] iron-sulphur domain"/>
    <property type="match status" value="1"/>
</dbReference>
<dbReference type="EMBL" id="JBIAZU010000002">
    <property type="protein sequence ID" value="MFF5290257.1"/>
    <property type="molecule type" value="Genomic_DNA"/>
</dbReference>
<sequence>MRLLTRLETERRLDPVSDKLQEAVSSVVRPRGLRDVLHGTWLGHPLHPVLVEVPVGAFVCAAVLDLLPGRRKSATTLIALGVATAGPAAVAGWTDWSELTKDRRRVGLVHAAANAVALGLYTGSLLARLRGHGAKGKVLGFAGLSVAGLGAYLGGHLAYAQSAGANQAAPEIARLPEEWTVAGSLSSLPDGRTAVRMAGDVPVLLYRDGDRVSALVERCGHETGPLGEGEVVGVGADACVVCPWHGSTFRLTDGAVVHGPAASAQPLIPCRVRDGKVELRQP</sequence>
<comment type="cofactor">
    <cofactor evidence="5">
        <name>[2Fe-2S] cluster</name>
        <dbReference type="ChEBI" id="CHEBI:190135"/>
    </cofactor>
</comment>
<evidence type="ECO:0000256" key="3">
    <source>
        <dbReference type="ARBA" id="ARBA00023004"/>
    </source>
</evidence>
<keyword evidence="10" id="KW-1185">Reference proteome</keyword>
<evidence type="ECO:0000313" key="9">
    <source>
        <dbReference type="EMBL" id="MFF5290257.1"/>
    </source>
</evidence>
<dbReference type="Pfam" id="PF09990">
    <property type="entry name" value="DUF2231"/>
    <property type="match status" value="1"/>
</dbReference>
<keyword evidence="4" id="KW-0411">Iron-sulfur</keyword>
<evidence type="ECO:0000256" key="2">
    <source>
        <dbReference type="ARBA" id="ARBA00022723"/>
    </source>
</evidence>
<reference evidence="9 10" key="1">
    <citation type="submission" date="2024-10" db="EMBL/GenBank/DDBJ databases">
        <title>The Natural Products Discovery Center: Release of the First 8490 Sequenced Strains for Exploring Actinobacteria Biosynthetic Diversity.</title>
        <authorList>
            <person name="Kalkreuter E."/>
            <person name="Kautsar S.A."/>
            <person name="Yang D."/>
            <person name="Bader C.D."/>
            <person name="Teijaro C.N."/>
            <person name="Fluegel L."/>
            <person name="Davis C.M."/>
            <person name="Simpson J.R."/>
            <person name="Lauterbach L."/>
            <person name="Steele A.D."/>
            <person name="Gui C."/>
            <person name="Meng S."/>
            <person name="Li G."/>
            <person name="Viehrig K."/>
            <person name="Ye F."/>
            <person name="Su P."/>
            <person name="Kiefer A.F."/>
            <person name="Nichols A."/>
            <person name="Cepeda A.J."/>
            <person name="Yan W."/>
            <person name="Fan B."/>
            <person name="Jiang Y."/>
            <person name="Adhikari A."/>
            <person name="Zheng C.-J."/>
            <person name="Schuster L."/>
            <person name="Cowan T.M."/>
            <person name="Smanski M.J."/>
            <person name="Chevrette M.G."/>
            <person name="De Carvalho L.P.S."/>
            <person name="Shen B."/>
        </authorList>
    </citation>
    <scope>NUCLEOTIDE SEQUENCE [LARGE SCALE GENOMIC DNA]</scope>
    <source>
        <strain evidence="9 10">NPDC000087</strain>
    </source>
</reference>
<evidence type="ECO:0000259" key="8">
    <source>
        <dbReference type="PROSITE" id="PS51296"/>
    </source>
</evidence>
<dbReference type="CDD" id="cd03467">
    <property type="entry name" value="Rieske"/>
    <property type="match status" value="1"/>
</dbReference>
<comment type="caution">
    <text evidence="9">The sequence shown here is derived from an EMBL/GenBank/DDBJ whole genome shotgun (WGS) entry which is preliminary data.</text>
</comment>
<keyword evidence="7" id="KW-0812">Transmembrane</keyword>
<proteinExistence type="inferred from homology"/>
<gene>
    <name evidence="9" type="ORF">ACFY35_12490</name>
</gene>
<evidence type="ECO:0000256" key="7">
    <source>
        <dbReference type="SAM" id="Phobius"/>
    </source>
</evidence>
<evidence type="ECO:0000313" key="10">
    <source>
        <dbReference type="Proteomes" id="UP001602245"/>
    </source>
</evidence>